<evidence type="ECO:0000313" key="5">
    <source>
        <dbReference type="Proteomes" id="UP000281741"/>
    </source>
</evidence>
<keyword evidence="1" id="KW-0812">Transmembrane</keyword>
<dbReference type="AlphaFoldDB" id="A0AAD0YJG8"/>
<organism evidence="2 4">
    <name type="scientific">Chryseobacterium shandongense</name>
    <dbReference type="NCBI Taxonomy" id="1493872"/>
    <lineage>
        <taxon>Bacteria</taxon>
        <taxon>Pseudomonadati</taxon>
        <taxon>Bacteroidota</taxon>
        <taxon>Flavobacteriia</taxon>
        <taxon>Flavobacteriales</taxon>
        <taxon>Weeksellaceae</taxon>
        <taxon>Chryseobacterium group</taxon>
        <taxon>Chryseobacterium</taxon>
    </lineage>
</organism>
<evidence type="ECO:0000313" key="4">
    <source>
        <dbReference type="Proteomes" id="UP000274073"/>
    </source>
</evidence>
<evidence type="ECO:0000313" key="2">
    <source>
        <dbReference type="EMBL" id="AZA87931.1"/>
    </source>
</evidence>
<dbReference type="Proteomes" id="UP000281741">
    <property type="component" value="Chromosome"/>
</dbReference>
<dbReference type="EMBL" id="CP033912">
    <property type="protein sequence ID" value="AZA96491.1"/>
    <property type="molecule type" value="Genomic_DNA"/>
</dbReference>
<dbReference type="RefSeq" id="WP_123854936.1">
    <property type="nucleotide sequence ID" value="NZ_CP033912.1"/>
</dbReference>
<dbReference type="EMBL" id="CP033915">
    <property type="protein sequence ID" value="AZA87931.1"/>
    <property type="molecule type" value="Genomic_DNA"/>
</dbReference>
<keyword evidence="1" id="KW-1133">Transmembrane helix</keyword>
<reference evidence="4 5" key="1">
    <citation type="submission" date="2018-11" db="EMBL/GenBank/DDBJ databases">
        <title>Proposal to divide the Flavobacteriaceae and reorganize its genera based on Amino Acid Identity values calculated from whole genome sequences.</title>
        <authorList>
            <person name="Nicholson A.C."/>
            <person name="Gulvik C.A."/>
            <person name="Whitney A.M."/>
            <person name="Humrighouse B.W."/>
            <person name="Bell M."/>
            <person name="Holmes B."/>
            <person name="Steigerwalt A.G."/>
            <person name="Villarma A."/>
            <person name="Sheth M."/>
            <person name="Batra D."/>
            <person name="Pryor J."/>
            <person name="Bernardet J.-F."/>
            <person name="Hugo C."/>
            <person name="Kampfer P."/>
            <person name="Newman J."/>
            <person name="McQuiston J.R."/>
        </authorList>
    </citation>
    <scope>NUCLEOTIDE SEQUENCE [LARGE SCALE GENOMIC DNA]</scope>
    <source>
        <strain evidence="2 4">G0207</strain>
        <strain evidence="3 5">H5143</strain>
    </source>
</reference>
<evidence type="ECO:0000313" key="3">
    <source>
        <dbReference type="EMBL" id="AZA96491.1"/>
    </source>
</evidence>
<name>A0AAD0YJG8_9FLAO</name>
<dbReference type="Proteomes" id="UP000274073">
    <property type="component" value="Chromosome"/>
</dbReference>
<protein>
    <submittedName>
        <fullName evidence="2">Uncharacterized protein</fullName>
    </submittedName>
</protein>
<gene>
    <name evidence="2" type="ORF">EG349_14565</name>
    <name evidence="3" type="ORF">EG353_13345</name>
</gene>
<keyword evidence="1" id="KW-0472">Membrane</keyword>
<accession>A0AAD0YJG8</accession>
<feature type="transmembrane region" description="Helical" evidence="1">
    <location>
        <begin position="6"/>
        <end position="25"/>
    </location>
</feature>
<sequence>MDFNIIKVGAFIALVIVYLTVRKLIKKFADFTEKIGNSSHNEERIETLQAKVNVLEEKINIKN</sequence>
<evidence type="ECO:0000256" key="1">
    <source>
        <dbReference type="SAM" id="Phobius"/>
    </source>
</evidence>
<keyword evidence="5" id="KW-1185">Reference proteome</keyword>
<proteinExistence type="predicted"/>